<evidence type="ECO:0000256" key="1">
    <source>
        <dbReference type="ARBA" id="ARBA00022679"/>
    </source>
</evidence>
<proteinExistence type="predicted"/>
<keyword evidence="1" id="KW-0808">Transferase</keyword>
<organism evidence="3">
    <name type="scientific">Trieres chinensis</name>
    <name type="common">Marine centric diatom</name>
    <name type="synonym">Odontella sinensis</name>
    <dbReference type="NCBI Taxonomy" id="1514140"/>
    <lineage>
        <taxon>Eukaryota</taxon>
        <taxon>Sar</taxon>
        <taxon>Stramenopiles</taxon>
        <taxon>Ochrophyta</taxon>
        <taxon>Bacillariophyta</taxon>
        <taxon>Mediophyceae</taxon>
        <taxon>Biddulphiophycidae</taxon>
        <taxon>Eupodiscales</taxon>
        <taxon>Parodontellaceae</taxon>
        <taxon>Trieres</taxon>
    </lineage>
</organism>
<reference evidence="3" key="1">
    <citation type="submission" date="2021-01" db="EMBL/GenBank/DDBJ databases">
        <authorList>
            <person name="Corre E."/>
            <person name="Pelletier E."/>
            <person name="Niang G."/>
            <person name="Scheremetjew M."/>
            <person name="Finn R."/>
            <person name="Kale V."/>
            <person name="Holt S."/>
            <person name="Cochrane G."/>
            <person name="Meng A."/>
            <person name="Brown T."/>
            <person name="Cohen L."/>
        </authorList>
    </citation>
    <scope>NUCLEOTIDE SEQUENCE</scope>
    <source>
        <strain evidence="3">Grunow 1884</strain>
    </source>
</reference>
<dbReference type="EMBL" id="HBGO01023480">
    <property type="protein sequence ID" value="CAD9346363.1"/>
    <property type="molecule type" value="Transcribed_RNA"/>
</dbReference>
<evidence type="ECO:0000313" key="3">
    <source>
        <dbReference type="EMBL" id="CAD9346363.1"/>
    </source>
</evidence>
<dbReference type="GO" id="GO:0051999">
    <property type="term" value="P:mannosyl-inositol phosphorylceramide biosynthetic process"/>
    <property type="evidence" value="ECO:0007669"/>
    <property type="project" value="TreeGrafter"/>
</dbReference>
<dbReference type="InterPro" id="IPR029044">
    <property type="entry name" value="Nucleotide-diphossugar_trans"/>
</dbReference>
<dbReference type="InterPro" id="IPR007577">
    <property type="entry name" value="GlycoTrfase_DXD_sugar-bd_CS"/>
</dbReference>
<dbReference type="InterPro" id="IPR051706">
    <property type="entry name" value="Glycosyltransferase_domain"/>
</dbReference>
<dbReference type="Gene3D" id="3.90.550.20">
    <property type="match status" value="1"/>
</dbReference>
<dbReference type="PANTHER" id="PTHR32385">
    <property type="entry name" value="MANNOSYL PHOSPHORYLINOSITOL CERAMIDE SYNTHASE"/>
    <property type="match status" value="1"/>
</dbReference>
<name>A0A7S1ZR55_TRICV</name>
<dbReference type="AlphaFoldDB" id="A0A7S1ZR55"/>
<dbReference type="GO" id="GO:0000030">
    <property type="term" value="F:mannosyltransferase activity"/>
    <property type="evidence" value="ECO:0007669"/>
    <property type="project" value="TreeGrafter"/>
</dbReference>
<dbReference type="SUPFAM" id="SSF53448">
    <property type="entry name" value="Nucleotide-diphospho-sugar transferases"/>
    <property type="match status" value="1"/>
</dbReference>
<dbReference type="PANTHER" id="PTHR32385:SF15">
    <property type="entry name" value="INOSITOL PHOSPHOCERAMIDE MANNOSYLTRANSFERASE 1"/>
    <property type="match status" value="1"/>
</dbReference>
<feature type="signal peptide" evidence="2">
    <location>
        <begin position="1"/>
        <end position="26"/>
    </location>
</feature>
<accession>A0A7S1ZR55</accession>
<feature type="chain" id="PRO_5031544560" evidence="2">
    <location>
        <begin position="27"/>
        <end position="339"/>
    </location>
</feature>
<sequence length="339" mass="36658">MISTAMYRRQLLSVAALLGVISVVCSADEQTLNRALRGRKANIVPDGVKYKVPRLLHFSALSDAPPEYLSAMVDWSTEKANSEGFEVMIWRDQDADELVRQMSSVIPGLAESWEHVKADVDVGAGAKRADFMRPLILYELGGVYSDADMIPCDGYEGLVDMPGVVSFPHGTQVAKRVGSIGMLNGALWSAPPKHRLNQLAMEYFISLGPAITTMPNVDAAGPVAFGIVADMYFKEIGAGVPSIGEGAAFYANQPVNGSWIQIADIRFVPEGEKAGLFYHLSTASWSKGIAHKKTMSSPCVEDPSLIKPFLNWLCHPDSGALKDKHVGLDQCGESGKSIE</sequence>
<protein>
    <submittedName>
        <fullName evidence="3">Uncharacterized protein</fullName>
    </submittedName>
</protein>
<evidence type="ECO:0000256" key="2">
    <source>
        <dbReference type="SAM" id="SignalP"/>
    </source>
</evidence>
<gene>
    <name evidence="3" type="ORF">OSIN01602_LOCUS13522</name>
</gene>
<dbReference type="Pfam" id="PF04488">
    <property type="entry name" value="Gly_transf_sug"/>
    <property type="match status" value="1"/>
</dbReference>
<dbReference type="GO" id="GO:0016020">
    <property type="term" value="C:membrane"/>
    <property type="evidence" value="ECO:0007669"/>
    <property type="project" value="GOC"/>
</dbReference>
<keyword evidence="2" id="KW-0732">Signal</keyword>